<dbReference type="Proteomes" id="UP000324996">
    <property type="component" value="Unassembled WGS sequence"/>
</dbReference>
<dbReference type="AlphaFoldDB" id="A0A5A7NEB1"/>
<name>A0A5A7NEB1_9PROT</name>
<reference evidence="1 2" key="1">
    <citation type="submission" date="2019-09" db="EMBL/GenBank/DDBJ databases">
        <title>NBRP : Genome information of microbial organism related human and environment.</title>
        <authorList>
            <person name="Hattori M."/>
            <person name="Oshima K."/>
            <person name="Inaba H."/>
            <person name="Suda W."/>
            <person name="Sakamoto M."/>
            <person name="Iino T."/>
            <person name="Kitahara M."/>
            <person name="Oshida Y."/>
            <person name="Iida T."/>
            <person name="Kudo T."/>
            <person name="Itoh T."/>
            <person name="Ohkuma M."/>
        </authorList>
    </citation>
    <scope>NUCLEOTIDE SEQUENCE [LARGE SCALE GENOMIC DNA]</scope>
    <source>
        <strain evidence="1 2">Q-1</strain>
    </source>
</reference>
<sequence>MENPLIALGALLGVLLLIALNRFMGGWQPARLQSTAAAMARYQQDYWHDEIMDAVVDQKGRTALMALRGPAVGLVVAMGDGFVTRRLQGPALLSIDRQGDGDWAIGLRDFTLKRALILWPEDADQTVWLNRLRHLAATPQNQSQGGAPGAFKAHDA</sequence>
<evidence type="ECO:0000313" key="1">
    <source>
        <dbReference type="EMBL" id="GER05399.1"/>
    </source>
</evidence>
<gene>
    <name evidence="1" type="ORF">JCM17846_30810</name>
</gene>
<accession>A0A5A7NEB1</accession>
<organism evidence="1 2">
    <name type="scientific">Iodidimonas nitroreducens</name>
    <dbReference type="NCBI Taxonomy" id="1236968"/>
    <lineage>
        <taxon>Bacteria</taxon>
        <taxon>Pseudomonadati</taxon>
        <taxon>Pseudomonadota</taxon>
        <taxon>Alphaproteobacteria</taxon>
        <taxon>Iodidimonadales</taxon>
        <taxon>Iodidimonadaceae</taxon>
        <taxon>Iodidimonas</taxon>
    </lineage>
</organism>
<evidence type="ECO:0000313" key="2">
    <source>
        <dbReference type="Proteomes" id="UP000324996"/>
    </source>
</evidence>
<dbReference type="RefSeq" id="WP_042085360.1">
    <property type="nucleotide sequence ID" value="NZ_BKCN01000023.1"/>
</dbReference>
<keyword evidence="2" id="KW-1185">Reference proteome</keyword>
<protein>
    <submittedName>
        <fullName evidence="1">Uncharacterized protein</fullName>
    </submittedName>
</protein>
<dbReference type="EMBL" id="BKCN01000023">
    <property type="protein sequence ID" value="GER05399.1"/>
    <property type="molecule type" value="Genomic_DNA"/>
</dbReference>
<comment type="caution">
    <text evidence="1">The sequence shown here is derived from an EMBL/GenBank/DDBJ whole genome shotgun (WGS) entry which is preliminary data.</text>
</comment>
<proteinExistence type="predicted"/>